<evidence type="ECO:0000313" key="8">
    <source>
        <dbReference type="Proteomes" id="UP000627573"/>
    </source>
</evidence>
<dbReference type="InterPro" id="IPR050171">
    <property type="entry name" value="MFS_Transporters"/>
</dbReference>
<gene>
    <name evidence="7" type="ORF">I3517_14285</name>
</gene>
<dbReference type="Gene3D" id="1.20.1250.20">
    <property type="entry name" value="MFS general substrate transporter like domains"/>
    <property type="match status" value="2"/>
</dbReference>
<dbReference type="PANTHER" id="PTHR23517">
    <property type="entry name" value="RESISTANCE PROTEIN MDTM, PUTATIVE-RELATED-RELATED"/>
    <property type="match status" value="1"/>
</dbReference>
<dbReference type="InterPro" id="IPR036259">
    <property type="entry name" value="MFS_trans_sf"/>
</dbReference>
<evidence type="ECO:0000256" key="4">
    <source>
        <dbReference type="ARBA" id="ARBA00022692"/>
    </source>
</evidence>
<keyword evidence="6" id="KW-0472">Membrane</keyword>
<protein>
    <submittedName>
        <fullName evidence="7">MFS transporter</fullName>
    </submittedName>
</protein>
<keyword evidence="5" id="KW-1133">Transmembrane helix</keyword>
<evidence type="ECO:0000256" key="6">
    <source>
        <dbReference type="ARBA" id="ARBA00023136"/>
    </source>
</evidence>
<dbReference type="RefSeq" id="WP_020906230.1">
    <property type="nucleotide sequence ID" value="NZ_BHXB01000001.1"/>
</dbReference>
<reference evidence="7 8" key="1">
    <citation type="submission" date="2020-12" db="EMBL/GenBank/DDBJ databases">
        <title>Draft genome sequence of furan degrading bacterial strain FUR100.</title>
        <authorList>
            <person name="Woiski C."/>
        </authorList>
    </citation>
    <scope>NUCLEOTIDE SEQUENCE [LARGE SCALE GENOMIC DNA]</scope>
    <source>
        <strain evidence="7 8">FUR100</strain>
    </source>
</reference>
<dbReference type="Proteomes" id="UP000627573">
    <property type="component" value="Unassembled WGS sequence"/>
</dbReference>
<dbReference type="PROSITE" id="PS50850">
    <property type="entry name" value="MFS"/>
    <property type="match status" value="1"/>
</dbReference>
<evidence type="ECO:0000256" key="1">
    <source>
        <dbReference type="ARBA" id="ARBA00004651"/>
    </source>
</evidence>
<dbReference type="OMA" id="CAYVASW"/>
<organism evidence="7 8">
    <name type="scientific">Rhodococcus erythropolis</name>
    <name type="common">Arthrobacter picolinophilus</name>
    <dbReference type="NCBI Taxonomy" id="1833"/>
    <lineage>
        <taxon>Bacteria</taxon>
        <taxon>Bacillati</taxon>
        <taxon>Actinomycetota</taxon>
        <taxon>Actinomycetes</taxon>
        <taxon>Mycobacteriales</taxon>
        <taxon>Nocardiaceae</taxon>
        <taxon>Rhodococcus</taxon>
        <taxon>Rhodococcus erythropolis group</taxon>
    </lineage>
</organism>
<keyword evidence="8" id="KW-1185">Reference proteome</keyword>
<comment type="caution">
    <text evidence="7">The sequence shown here is derived from an EMBL/GenBank/DDBJ whole genome shotgun (WGS) entry which is preliminary data.</text>
</comment>
<dbReference type="GO" id="GO:0005886">
    <property type="term" value="C:plasma membrane"/>
    <property type="evidence" value="ECO:0007669"/>
    <property type="project" value="UniProtKB-SubCell"/>
</dbReference>
<accession>A0A401N0D2</accession>
<dbReference type="InterPro" id="IPR020846">
    <property type="entry name" value="MFS_dom"/>
</dbReference>
<dbReference type="SUPFAM" id="SSF103473">
    <property type="entry name" value="MFS general substrate transporter"/>
    <property type="match status" value="1"/>
</dbReference>
<keyword evidence="3" id="KW-1003">Cell membrane</keyword>
<proteinExistence type="predicted"/>
<name>A0A401N0D2_RHOER</name>
<comment type="subcellular location">
    <subcellularLocation>
        <location evidence="1">Cell membrane</location>
        <topology evidence="1">Multi-pass membrane protein</topology>
    </subcellularLocation>
</comment>
<keyword evidence="4" id="KW-0812">Transmembrane</keyword>
<dbReference type="AlphaFoldDB" id="A0A401N0D2"/>
<evidence type="ECO:0000256" key="3">
    <source>
        <dbReference type="ARBA" id="ARBA00022475"/>
    </source>
</evidence>
<dbReference type="InterPro" id="IPR011701">
    <property type="entry name" value="MFS"/>
</dbReference>
<dbReference type="GO" id="GO:0022857">
    <property type="term" value="F:transmembrane transporter activity"/>
    <property type="evidence" value="ECO:0007669"/>
    <property type="project" value="InterPro"/>
</dbReference>
<dbReference type="EMBL" id="JAECSB010000044">
    <property type="protein sequence ID" value="MBH5143778.1"/>
    <property type="molecule type" value="Genomic_DNA"/>
</dbReference>
<evidence type="ECO:0000256" key="2">
    <source>
        <dbReference type="ARBA" id="ARBA00022448"/>
    </source>
</evidence>
<evidence type="ECO:0000256" key="5">
    <source>
        <dbReference type="ARBA" id="ARBA00022989"/>
    </source>
</evidence>
<dbReference type="Pfam" id="PF07690">
    <property type="entry name" value="MFS_1"/>
    <property type="match status" value="1"/>
</dbReference>
<sequence>MRDRTMISPSRVTLPRSAAFVVASASLMLIFLSSGTPIPLYNTFRVEDGLTDADLALTTVTYLCVTALSLLMFGRLSNHLGRRPMAIMAMVSSIAGTAILTQVHTLPMLVGGRALQGLACGIASSAIGAMVIDLAPTRRYPWLPAVITSSAPAFAIPLGALISGALIEFGPAPRQLGFTSVAVVLSFFTLLMFACPESGRRRPGALRSLLPRVHVPTGAGRAVLAAGGTLVATWSFSSFYQAFAPGLTADYLGTTDALMIAVVFASVVILSPLGGICTGRWRPSSAQRMGLALFVAGAIGAVVSLHYAAIAPFLIASATAGFAQGAANSGGMRGVLAGLPAEDRAGTLSTLYLISYTGGAVPGLVAGRLTNTIALPDIGTGYVVVVIVASIVAVLAGLTSYRPPSRTDDFRPDRVAHVS</sequence>
<keyword evidence="2" id="KW-0813">Transport</keyword>
<evidence type="ECO:0000313" key="7">
    <source>
        <dbReference type="EMBL" id="MBH5143778.1"/>
    </source>
</evidence>